<comment type="caution">
    <text evidence="3">The sequence shown here is derived from an EMBL/GenBank/DDBJ whole genome shotgun (WGS) entry which is preliminary data.</text>
</comment>
<dbReference type="EMBL" id="JBHUHP010000009">
    <property type="protein sequence ID" value="MFD2091716.1"/>
    <property type="molecule type" value="Genomic_DNA"/>
</dbReference>
<sequence length="242" mass="24631">MPVRGPFVRLLRWSGVLGAGVLALVGGLGLRGPGLVAVGVAALLAAGTAAGITRDDPGHDRRAVLESAVQAAAWTAGILLTLAGVAAVAGGLVAVLVGAGAAIAWLLTRIPWSGRPTGRSSPAPAAPSWPTGVEVLVLPVPVEEEARPRVGDAASSSVSVLTTPALGREWMRTTVALGRRLSPAERQALVRRREETLDELERRDPAGFARWLADGPAPGSDPAAYVRGRPVQGDPAAGTDAA</sequence>
<evidence type="ECO:0000256" key="1">
    <source>
        <dbReference type="SAM" id="MobiDB-lite"/>
    </source>
</evidence>
<dbReference type="Proteomes" id="UP001597402">
    <property type="component" value="Unassembled WGS sequence"/>
</dbReference>
<evidence type="ECO:0000313" key="4">
    <source>
        <dbReference type="Proteomes" id="UP001597402"/>
    </source>
</evidence>
<feature type="compositionally biased region" description="Low complexity" evidence="1">
    <location>
        <begin position="213"/>
        <end position="224"/>
    </location>
</feature>
<accession>A0ABW4X8I0</accession>
<feature type="transmembrane region" description="Helical" evidence="2">
    <location>
        <begin position="35"/>
        <end position="53"/>
    </location>
</feature>
<feature type="transmembrane region" description="Helical" evidence="2">
    <location>
        <begin position="73"/>
        <end position="106"/>
    </location>
</feature>
<feature type="transmembrane region" description="Helical" evidence="2">
    <location>
        <begin position="12"/>
        <end position="30"/>
    </location>
</feature>
<name>A0ABW4X8I0_9ACTN</name>
<evidence type="ECO:0000313" key="3">
    <source>
        <dbReference type="EMBL" id="MFD2091716.1"/>
    </source>
</evidence>
<proteinExistence type="predicted"/>
<keyword evidence="4" id="KW-1185">Reference proteome</keyword>
<keyword evidence="2" id="KW-0812">Transmembrane</keyword>
<feature type="region of interest" description="Disordered" evidence="1">
    <location>
        <begin position="197"/>
        <end position="242"/>
    </location>
</feature>
<protein>
    <submittedName>
        <fullName evidence="3">Uncharacterized protein</fullName>
    </submittedName>
</protein>
<dbReference type="RefSeq" id="WP_376874264.1">
    <property type="nucleotide sequence ID" value="NZ_JBHUHP010000009.1"/>
</dbReference>
<keyword evidence="2" id="KW-1133">Transmembrane helix</keyword>
<reference evidence="4" key="1">
    <citation type="journal article" date="2019" name="Int. J. Syst. Evol. Microbiol.">
        <title>The Global Catalogue of Microorganisms (GCM) 10K type strain sequencing project: providing services to taxonomists for standard genome sequencing and annotation.</title>
        <authorList>
            <consortium name="The Broad Institute Genomics Platform"/>
            <consortium name="The Broad Institute Genome Sequencing Center for Infectious Disease"/>
            <person name="Wu L."/>
            <person name="Ma J."/>
        </authorList>
    </citation>
    <scope>NUCLEOTIDE SEQUENCE [LARGE SCALE GENOMIC DNA]</scope>
    <source>
        <strain evidence="4">JCM 3338</strain>
    </source>
</reference>
<evidence type="ECO:0000256" key="2">
    <source>
        <dbReference type="SAM" id="Phobius"/>
    </source>
</evidence>
<organism evidence="3 4">
    <name type="scientific">Blastococcus deserti</name>
    <dbReference type="NCBI Taxonomy" id="2259033"/>
    <lineage>
        <taxon>Bacteria</taxon>
        <taxon>Bacillati</taxon>
        <taxon>Actinomycetota</taxon>
        <taxon>Actinomycetes</taxon>
        <taxon>Geodermatophilales</taxon>
        <taxon>Geodermatophilaceae</taxon>
        <taxon>Blastococcus</taxon>
    </lineage>
</organism>
<keyword evidence="2" id="KW-0472">Membrane</keyword>
<gene>
    <name evidence="3" type="ORF">ACFSHS_09030</name>
</gene>